<dbReference type="Proteomes" id="UP001206483">
    <property type="component" value="Unassembled WGS sequence"/>
</dbReference>
<keyword evidence="2" id="KW-1185">Reference proteome</keyword>
<reference evidence="1 2" key="1">
    <citation type="submission" date="2022-06" db="EMBL/GenBank/DDBJ databases">
        <title>Sequencing the genomes of 1000 actinobacteria strains.</title>
        <authorList>
            <person name="Klenk H.-P."/>
        </authorList>
    </citation>
    <scope>NUCLEOTIDE SEQUENCE [LARGE SCALE GENOMIC DNA]</scope>
    <source>
        <strain evidence="1 2">DSM 41656</strain>
    </source>
</reference>
<gene>
    <name evidence="1" type="ORF">FHR36_000781</name>
</gene>
<name>A0ABT1IRG7_9ACTN</name>
<evidence type="ECO:0000313" key="1">
    <source>
        <dbReference type="EMBL" id="MCP2307689.1"/>
    </source>
</evidence>
<comment type="caution">
    <text evidence="1">The sequence shown here is derived from an EMBL/GenBank/DDBJ whole genome shotgun (WGS) entry which is preliminary data.</text>
</comment>
<evidence type="ECO:0000313" key="2">
    <source>
        <dbReference type="Proteomes" id="UP001206483"/>
    </source>
</evidence>
<proteinExistence type="predicted"/>
<dbReference type="EMBL" id="JAMZDX010000001">
    <property type="protein sequence ID" value="MCP2307689.1"/>
    <property type="molecule type" value="Genomic_DNA"/>
</dbReference>
<accession>A0ABT1IRG7</accession>
<organism evidence="1 2">
    <name type="scientific">Kitasatospora paracochleata</name>
    <dbReference type="NCBI Taxonomy" id="58354"/>
    <lineage>
        <taxon>Bacteria</taxon>
        <taxon>Bacillati</taxon>
        <taxon>Actinomycetota</taxon>
        <taxon>Actinomycetes</taxon>
        <taxon>Kitasatosporales</taxon>
        <taxon>Streptomycetaceae</taxon>
        <taxon>Kitasatospora</taxon>
    </lineage>
</organism>
<sequence length="62" mass="6976">MIEYELHQQRGRELQQQALHHHLANEAARAGEPRVGALRRFAHSLRHGITTVPLRTAGPAGY</sequence>
<protein>
    <submittedName>
        <fullName evidence="1">Uncharacterized protein</fullName>
    </submittedName>
</protein>
<dbReference type="RefSeq" id="WP_253793780.1">
    <property type="nucleotide sequence ID" value="NZ_BAAAUB010000032.1"/>
</dbReference>